<dbReference type="EMBL" id="VUMM01000010">
    <property type="protein sequence ID" value="MSS01664.1"/>
    <property type="molecule type" value="Genomic_DNA"/>
</dbReference>
<dbReference type="AlphaFoldDB" id="A0A7X2N387"/>
<dbReference type="RefSeq" id="WP_154460202.1">
    <property type="nucleotide sequence ID" value="NZ_VUMM01000010.1"/>
</dbReference>
<organism evidence="2 3">
    <name type="scientific">Floccifex porci</name>
    <dbReference type="NCBI Taxonomy" id="2606629"/>
    <lineage>
        <taxon>Bacteria</taxon>
        <taxon>Bacillati</taxon>
        <taxon>Bacillota</taxon>
        <taxon>Erysipelotrichia</taxon>
        <taxon>Erysipelotrichales</taxon>
        <taxon>Erysipelotrichaceae</taxon>
        <taxon>Floccifex</taxon>
    </lineage>
</organism>
<evidence type="ECO:0000313" key="3">
    <source>
        <dbReference type="Proteomes" id="UP000470082"/>
    </source>
</evidence>
<keyword evidence="1" id="KW-0812">Transmembrane</keyword>
<sequence>MQLLYILFIKKINRGITLFILCSSSLIFIIECIVKNTFQVYMPFSSILKGADGVTTGFTSDMLKQIFLVYL</sequence>
<accession>A0A7X2N387</accession>
<feature type="transmembrane region" description="Helical" evidence="1">
    <location>
        <begin position="12"/>
        <end position="30"/>
    </location>
</feature>
<dbReference type="Proteomes" id="UP000470082">
    <property type="component" value="Unassembled WGS sequence"/>
</dbReference>
<keyword evidence="1" id="KW-1133">Transmembrane helix</keyword>
<proteinExistence type="predicted"/>
<keyword evidence="3" id="KW-1185">Reference proteome</keyword>
<comment type="caution">
    <text evidence="2">The sequence shown here is derived from an EMBL/GenBank/DDBJ whole genome shotgun (WGS) entry which is preliminary data.</text>
</comment>
<keyword evidence="1" id="KW-0472">Membrane</keyword>
<name>A0A7X2N387_9FIRM</name>
<evidence type="ECO:0000256" key="1">
    <source>
        <dbReference type="SAM" id="Phobius"/>
    </source>
</evidence>
<protein>
    <submittedName>
        <fullName evidence="2">Uncharacterized protein</fullName>
    </submittedName>
</protein>
<evidence type="ECO:0000313" key="2">
    <source>
        <dbReference type="EMBL" id="MSS01664.1"/>
    </source>
</evidence>
<reference evidence="2 3" key="1">
    <citation type="submission" date="2019-08" db="EMBL/GenBank/DDBJ databases">
        <title>In-depth cultivation of the pig gut microbiome towards novel bacterial diversity and tailored functional studies.</title>
        <authorList>
            <person name="Wylensek D."/>
            <person name="Hitch T.C.A."/>
            <person name="Clavel T."/>
        </authorList>
    </citation>
    <scope>NUCLEOTIDE SEQUENCE [LARGE SCALE GENOMIC DNA]</scope>
    <source>
        <strain evidence="2 3">LKV-178-WT-2G</strain>
    </source>
</reference>
<gene>
    <name evidence="2" type="ORF">FYJ50_06075</name>
</gene>